<gene>
    <name evidence="3" type="ordered locus">HCH_06076</name>
</gene>
<organism evidence="3 4">
    <name type="scientific">Hahella chejuensis (strain KCTC 2396)</name>
    <dbReference type="NCBI Taxonomy" id="349521"/>
    <lineage>
        <taxon>Bacteria</taxon>
        <taxon>Pseudomonadati</taxon>
        <taxon>Pseudomonadota</taxon>
        <taxon>Gammaproteobacteria</taxon>
        <taxon>Oceanospirillales</taxon>
        <taxon>Hahellaceae</taxon>
        <taxon>Hahella</taxon>
    </lineage>
</organism>
<dbReference type="eggNOG" id="COG2942">
    <property type="taxonomic scope" value="Bacteria"/>
</dbReference>
<dbReference type="InterPro" id="IPR010819">
    <property type="entry name" value="AGE/CE"/>
</dbReference>
<dbReference type="Pfam" id="PF07221">
    <property type="entry name" value="GlcNAc_2-epim"/>
    <property type="match status" value="1"/>
</dbReference>
<comment type="similarity">
    <text evidence="1">Belongs to the N-acylglucosamine 2-epimerase family.</text>
</comment>
<proteinExistence type="inferred from homology"/>
<dbReference type="PANTHER" id="PTHR15108">
    <property type="entry name" value="N-ACYLGLUCOSAMINE-2-EPIMERASE"/>
    <property type="match status" value="1"/>
</dbReference>
<sequence>MNFKNRDFLTAHSREILDFYLRAGRDERGGYFQNYYDDGRVFAAGDKHLVSSCRMTFNFYQAHQFLQARNEEERAQWLEWAGRGLAYLRDAHKRTDAPGYVWTFNDYQPADQRQYCYGYAFLILAFASAVSAGEESAREDLYAAWELMEKHFWQPQQGLYADEISADWSQVSDYRGQNANMHACEAMIAAYEATLDSRFLSRALALAEKVVLELGGKSDGLVWEHFTQDLDIDWDYNKDDPKNLYKPWGFQPGHQTEWTKLLLMLARHTDLPWLIGKARELFDRAMEAAWDDRHGGLFYGFAPDQSICDDDKYFWVQAESFAAAALLGETTGDEGYWRWYERLWEYSWAHFVDHDHGAWYRILNADNSKVTDKKSEAGAKCDYHSLNACLETLRVLRASSI</sequence>
<dbReference type="InterPro" id="IPR012341">
    <property type="entry name" value="6hp_glycosidase-like_sf"/>
</dbReference>
<protein>
    <submittedName>
        <fullName evidence="3">N-acyl-D-glucosamine 2-epimerase</fullName>
    </submittedName>
</protein>
<dbReference type="GO" id="GO:0016853">
    <property type="term" value="F:isomerase activity"/>
    <property type="evidence" value="ECO:0007669"/>
    <property type="project" value="UniProtKB-KW"/>
</dbReference>
<dbReference type="Proteomes" id="UP000000238">
    <property type="component" value="Chromosome"/>
</dbReference>
<dbReference type="GO" id="GO:0005975">
    <property type="term" value="P:carbohydrate metabolic process"/>
    <property type="evidence" value="ECO:0007669"/>
    <property type="project" value="InterPro"/>
</dbReference>
<dbReference type="HOGENOM" id="CLU_042253_1_0_6"/>
<keyword evidence="4" id="KW-1185">Reference proteome</keyword>
<reference evidence="3 4" key="1">
    <citation type="journal article" date="2005" name="Nucleic Acids Res.">
        <title>Genomic blueprint of Hahella chejuensis, a marine microbe producing an algicidal agent.</title>
        <authorList>
            <person name="Jeong H."/>
            <person name="Yim J.H."/>
            <person name="Lee C."/>
            <person name="Choi S.-H."/>
            <person name="Park Y.K."/>
            <person name="Yoon S.H."/>
            <person name="Hur C.-G."/>
            <person name="Kang H.-Y."/>
            <person name="Kim D."/>
            <person name="Lee H.H."/>
            <person name="Park K.H."/>
            <person name="Park S.-H."/>
            <person name="Park H.-S."/>
            <person name="Lee H.K."/>
            <person name="Oh T.K."/>
            <person name="Kim J.F."/>
        </authorList>
    </citation>
    <scope>NUCLEOTIDE SEQUENCE [LARGE SCALE GENOMIC DNA]</scope>
    <source>
        <strain evidence="3 4">KCTC 2396</strain>
    </source>
</reference>
<evidence type="ECO:0000256" key="1">
    <source>
        <dbReference type="ARBA" id="ARBA00008558"/>
    </source>
</evidence>
<dbReference type="InterPro" id="IPR008928">
    <property type="entry name" value="6-hairpin_glycosidase_sf"/>
</dbReference>
<dbReference type="KEGG" id="hch:HCH_06076"/>
<dbReference type="STRING" id="349521.HCH_06076"/>
<dbReference type="RefSeq" id="WP_011399783.1">
    <property type="nucleotide sequence ID" value="NC_007645.1"/>
</dbReference>
<dbReference type="SUPFAM" id="SSF48208">
    <property type="entry name" value="Six-hairpin glycosidases"/>
    <property type="match status" value="1"/>
</dbReference>
<dbReference type="AlphaFoldDB" id="Q2S9E9"/>
<dbReference type="OrthoDB" id="9806359at2"/>
<name>Q2S9E9_HAHCH</name>
<dbReference type="Gene3D" id="1.50.10.10">
    <property type="match status" value="1"/>
</dbReference>
<dbReference type="EMBL" id="CP000155">
    <property type="protein sequence ID" value="ABC32725.1"/>
    <property type="molecule type" value="Genomic_DNA"/>
</dbReference>
<evidence type="ECO:0000313" key="3">
    <source>
        <dbReference type="EMBL" id="ABC32725.1"/>
    </source>
</evidence>
<evidence type="ECO:0000256" key="2">
    <source>
        <dbReference type="ARBA" id="ARBA00023235"/>
    </source>
</evidence>
<evidence type="ECO:0000313" key="4">
    <source>
        <dbReference type="Proteomes" id="UP000000238"/>
    </source>
</evidence>
<accession>Q2S9E9</accession>
<keyword evidence="2" id="KW-0413">Isomerase</keyword>